<dbReference type="Gene3D" id="3.90.550.50">
    <property type="match status" value="1"/>
</dbReference>
<evidence type="ECO:0000313" key="1">
    <source>
        <dbReference type="EMBL" id="MCL7025988.1"/>
    </source>
</evidence>
<accession>A0AA41S1W5</accession>
<sequence length="91" mass="10570">KLYLFLMRLVSETLRLGLTNVRWFVMGDDDTFFVADNLVRVLLSVILWLLRLLRFKTGVFIGTRDYRVRMTGCKLACLSLVFLLPKNLASI</sequence>
<name>A0AA41S1W5_PAPNU</name>
<gene>
    <name evidence="1" type="ORF">MKW94_029552</name>
</gene>
<keyword evidence="2" id="KW-1185">Reference proteome</keyword>
<feature type="non-terminal residue" evidence="1">
    <location>
        <position position="1"/>
    </location>
</feature>
<dbReference type="AlphaFoldDB" id="A0AA41S1W5"/>
<dbReference type="Proteomes" id="UP001177140">
    <property type="component" value="Unassembled WGS sequence"/>
</dbReference>
<organism evidence="1 2">
    <name type="scientific">Papaver nudicaule</name>
    <name type="common">Iceland poppy</name>
    <dbReference type="NCBI Taxonomy" id="74823"/>
    <lineage>
        <taxon>Eukaryota</taxon>
        <taxon>Viridiplantae</taxon>
        <taxon>Streptophyta</taxon>
        <taxon>Embryophyta</taxon>
        <taxon>Tracheophyta</taxon>
        <taxon>Spermatophyta</taxon>
        <taxon>Magnoliopsida</taxon>
        <taxon>Ranunculales</taxon>
        <taxon>Papaveraceae</taxon>
        <taxon>Papaveroideae</taxon>
        <taxon>Papaver</taxon>
    </lineage>
</organism>
<protein>
    <submittedName>
        <fullName evidence="1">Uncharacterized protein</fullName>
    </submittedName>
</protein>
<feature type="non-terminal residue" evidence="1">
    <location>
        <position position="91"/>
    </location>
</feature>
<comment type="caution">
    <text evidence="1">The sequence shown here is derived from an EMBL/GenBank/DDBJ whole genome shotgun (WGS) entry which is preliminary data.</text>
</comment>
<dbReference type="EMBL" id="JAJJMA010051380">
    <property type="protein sequence ID" value="MCL7025988.1"/>
    <property type="molecule type" value="Genomic_DNA"/>
</dbReference>
<evidence type="ECO:0000313" key="2">
    <source>
        <dbReference type="Proteomes" id="UP001177140"/>
    </source>
</evidence>
<proteinExistence type="predicted"/>
<reference evidence="1" key="1">
    <citation type="submission" date="2022-03" db="EMBL/GenBank/DDBJ databases">
        <title>A functionally conserved STORR gene fusion in Papaver species that diverged 16.8 million years ago.</title>
        <authorList>
            <person name="Catania T."/>
        </authorList>
    </citation>
    <scope>NUCLEOTIDE SEQUENCE</scope>
    <source>
        <strain evidence="1">S-191538</strain>
    </source>
</reference>